<evidence type="ECO:0000313" key="2">
    <source>
        <dbReference type="Proteomes" id="UP000053593"/>
    </source>
</evidence>
<proteinExistence type="predicted"/>
<gene>
    <name evidence="1" type="ORF">GYMLUDRAFT_65413</name>
</gene>
<evidence type="ECO:0000313" key="1">
    <source>
        <dbReference type="EMBL" id="KIK50118.1"/>
    </source>
</evidence>
<name>A0A0D0C5Y1_9AGAR</name>
<sequence length="288" mass="32138">MDSFGPYPSLLNPGYYNPAGYIFPSTEPLFPPQEWSPSRYTQNFHHSLPVAPNANKYQLYEKESPAGINPDISPRWSAVRAQNFCSRWDLSAHHLVPVSHILPTTHHYEAHEDTNITASPCTFSLEQDFNIQSSVPRSSTVSPKELVDVEVQQDWQSFHRLLESRGEGGGINLNDQNCHSVADNESRSSCNDFDLSDYPASPLIEPQTDKLHPQLLAPQTASRKSAHRTVGSAAIVSASRKRRGVDEKTGIARVSRFSFSEPRCVELGIGFTSKQTYDGTRSIPLTLR</sequence>
<dbReference type="EMBL" id="KN834930">
    <property type="protein sequence ID" value="KIK50118.1"/>
    <property type="molecule type" value="Genomic_DNA"/>
</dbReference>
<dbReference type="HOGENOM" id="CLU_068090_0_0_1"/>
<accession>A0A0D0C5Y1</accession>
<keyword evidence="2" id="KW-1185">Reference proteome</keyword>
<protein>
    <submittedName>
        <fullName evidence="1">Uncharacterized protein</fullName>
    </submittedName>
</protein>
<dbReference type="Proteomes" id="UP000053593">
    <property type="component" value="Unassembled WGS sequence"/>
</dbReference>
<organism evidence="1 2">
    <name type="scientific">Collybiopsis luxurians FD-317 M1</name>
    <dbReference type="NCBI Taxonomy" id="944289"/>
    <lineage>
        <taxon>Eukaryota</taxon>
        <taxon>Fungi</taxon>
        <taxon>Dikarya</taxon>
        <taxon>Basidiomycota</taxon>
        <taxon>Agaricomycotina</taxon>
        <taxon>Agaricomycetes</taxon>
        <taxon>Agaricomycetidae</taxon>
        <taxon>Agaricales</taxon>
        <taxon>Marasmiineae</taxon>
        <taxon>Omphalotaceae</taxon>
        <taxon>Collybiopsis</taxon>
        <taxon>Collybiopsis luxurians</taxon>
    </lineage>
</organism>
<reference evidence="1 2" key="1">
    <citation type="submission" date="2014-04" db="EMBL/GenBank/DDBJ databases">
        <title>Evolutionary Origins and Diversification of the Mycorrhizal Mutualists.</title>
        <authorList>
            <consortium name="DOE Joint Genome Institute"/>
            <consortium name="Mycorrhizal Genomics Consortium"/>
            <person name="Kohler A."/>
            <person name="Kuo A."/>
            <person name="Nagy L.G."/>
            <person name="Floudas D."/>
            <person name="Copeland A."/>
            <person name="Barry K.W."/>
            <person name="Cichocki N."/>
            <person name="Veneault-Fourrey C."/>
            <person name="LaButti K."/>
            <person name="Lindquist E.A."/>
            <person name="Lipzen A."/>
            <person name="Lundell T."/>
            <person name="Morin E."/>
            <person name="Murat C."/>
            <person name="Riley R."/>
            <person name="Ohm R."/>
            <person name="Sun H."/>
            <person name="Tunlid A."/>
            <person name="Henrissat B."/>
            <person name="Grigoriev I.V."/>
            <person name="Hibbett D.S."/>
            <person name="Martin F."/>
        </authorList>
    </citation>
    <scope>NUCLEOTIDE SEQUENCE [LARGE SCALE GENOMIC DNA]</scope>
    <source>
        <strain evidence="1 2">FD-317 M1</strain>
    </source>
</reference>
<dbReference type="AlphaFoldDB" id="A0A0D0C5Y1"/>